<evidence type="ECO:0000313" key="3">
    <source>
        <dbReference type="Proteomes" id="UP000278398"/>
    </source>
</evidence>
<dbReference type="AlphaFoldDB" id="A0A3S0A996"/>
<name>A0A3S0A996_9HYPH</name>
<dbReference type="GO" id="GO:0006310">
    <property type="term" value="P:DNA recombination"/>
    <property type="evidence" value="ECO:0007669"/>
    <property type="project" value="UniProtKB-KW"/>
</dbReference>
<gene>
    <name evidence="2" type="ORF">EJC49_04445</name>
</gene>
<dbReference type="SUPFAM" id="SSF56349">
    <property type="entry name" value="DNA breaking-rejoining enzymes"/>
    <property type="match status" value="1"/>
</dbReference>
<dbReference type="GO" id="GO:0015074">
    <property type="term" value="P:DNA integration"/>
    <property type="evidence" value="ECO:0007669"/>
    <property type="project" value="InterPro"/>
</dbReference>
<sequence length="793" mass="89147">MGRLSTVGRVSGLSRTSHAKLADRRSHDAVLCTMARPAWLQKGDELESDKWHIVLEDPNKLRDATVTINFRVPVAPGPVYLTDAGREDDLLTAKLYVIHALSNLREGWIDSGKSLVRSFNSFLVFLRWRLAIGLDRCANLTGDFYDLFRDTLELGGPRALSGSEDKAQTYIAELREKGWLLPVYMTGGARTLAMRTILTRLGFTHTMQMSSAAVLTIIGYLRETDPIAFANYEAARRAPKRPLREDTDRIAGTYLRLLRVWKSLWDLRHRLQHDPIGYRAFTSQRALNQEAATLATRSWDKTPDAPPFQTCALVSTALEWVLEYGPVLRRLHSDLAKLGEMERAKPMDKRTLRKRLQQLLPSCPPRHSNIDAIEIIPAFGTPRTLPPHAISLRTLLFVLMPAACAIVIATFTARRRMEIESLRTDCVERDAQGQPWLWTWIEKSLRDLDRIPIPEGVVQAVDTLIWLGDAARTEASSPWLFEFRDLLGSQRPVQFNLEKALDAFVEFIKLPPLEDGTPVRFRPHMFRRFFGVTYYYRFDAPNLTALSVFYMHFNADATRHYLTMNARGATLRLIEQRDSSRAVREEARKMTVAARERLSHFEAAGRGFIRDRCLSVAKGTMSMTGRGAKALTKVFQDMVAQADARVALAVSKTAGEKDFNDILDTLLSGRTMEPNAQGHAFCTCGRDAVDLLAAKCLQESEKWQVAGGRQETAATDGSGPDVAFASIHNCGACVHGITFPCNKPAWSSAIAAEHQLADHGPSERARERATNRLTLLEEEFKLRFPERSGERDG</sequence>
<organism evidence="2 3">
    <name type="scientific">Aquibium carbonis</name>
    <dbReference type="NCBI Taxonomy" id="2495581"/>
    <lineage>
        <taxon>Bacteria</taxon>
        <taxon>Pseudomonadati</taxon>
        <taxon>Pseudomonadota</taxon>
        <taxon>Alphaproteobacteria</taxon>
        <taxon>Hyphomicrobiales</taxon>
        <taxon>Phyllobacteriaceae</taxon>
        <taxon>Aquibium</taxon>
    </lineage>
</organism>
<dbReference type="OrthoDB" id="7594716at2"/>
<reference evidence="2 3" key="1">
    <citation type="submission" date="2018-12" db="EMBL/GenBank/DDBJ databases">
        <title>Mesorhizobium carbonis sp. nov., isolated from coal mine water.</title>
        <authorList>
            <person name="Xin W."/>
            <person name="Xu Z."/>
            <person name="Xiang F."/>
            <person name="Zhang J."/>
            <person name="Xi L."/>
            <person name="Liu J."/>
        </authorList>
    </citation>
    <scope>NUCLEOTIDE SEQUENCE [LARGE SCALE GENOMIC DNA]</scope>
    <source>
        <strain evidence="2 3">B2.3</strain>
    </source>
</reference>
<dbReference type="RefSeq" id="WP_126698262.1">
    <property type="nucleotide sequence ID" value="NZ_RWKW01000014.1"/>
</dbReference>
<dbReference type="InterPro" id="IPR013762">
    <property type="entry name" value="Integrase-like_cat_sf"/>
</dbReference>
<evidence type="ECO:0000256" key="1">
    <source>
        <dbReference type="ARBA" id="ARBA00023172"/>
    </source>
</evidence>
<accession>A0A3S0A996</accession>
<dbReference type="InterPro" id="IPR011010">
    <property type="entry name" value="DNA_brk_join_enz"/>
</dbReference>
<protein>
    <submittedName>
        <fullName evidence="2">Site-specific integrase</fullName>
    </submittedName>
</protein>
<dbReference type="GO" id="GO:0003677">
    <property type="term" value="F:DNA binding"/>
    <property type="evidence" value="ECO:0007669"/>
    <property type="project" value="InterPro"/>
</dbReference>
<dbReference type="Gene3D" id="1.10.443.10">
    <property type="entry name" value="Intergrase catalytic core"/>
    <property type="match status" value="1"/>
</dbReference>
<keyword evidence="3" id="KW-1185">Reference proteome</keyword>
<comment type="caution">
    <text evidence="2">The sequence shown here is derived from an EMBL/GenBank/DDBJ whole genome shotgun (WGS) entry which is preliminary data.</text>
</comment>
<dbReference type="EMBL" id="RWKW01000014">
    <property type="protein sequence ID" value="RST87604.1"/>
    <property type="molecule type" value="Genomic_DNA"/>
</dbReference>
<dbReference type="Proteomes" id="UP000278398">
    <property type="component" value="Unassembled WGS sequence"/>
</dbReference>
<keyword evidence="1" id="KW-0233">DNA recombination</keyword>
<evidence type="ECO:0000313" key="2">
    <source>
        <dbReference type="EMBL" id="RST87604.1"/>
    </source>
</evidence>
<proteinExistence type="predicted"/>